<comment type="caution">
    <text evidence="1">The sequence shown here is derived from an EMBL/GenBank/DDBJ whole genome shotgun (WGS) entry which is preliminary data.</text>
</comment>
<protein>
    <submittedName>
        <fullName evidence="1">Uncharacterized protein</fullName>
    </submittedName>
</protein>
<organism evidence="1 2">
    <name type="scientific">Curtobacterium citreum</name>
    <dbReference type="NCBI Taxonomy" id="2036"/>
    <lineage>
        <taxon>Bacteria</taxon>
        <taxon>Bacillati</taxon>
        <taxon>Actinomycetota</taxon>
        <taxon>Actinomycetes</taxon>
        <taxon>Micrococcales</taxon>
        <taxon>Microbacteriaceae</taxon>
        <taxon>Curtobacterium</taxon>
    </lineage>
</organism>
<name>A0ABT2HCX8_9MICO</name>
<accession>A0ABT2HCX8</accession>
<keyword evidence="2" id="KW-1185">Reference proteome</keyword>
<dbReference type="Proteomes" id="UP001652264">
    <property type="component" value="Unassembled WGS sequence"/>
</dbReference>
<gene>
    <name evidence="1" type="ORF">NYQ28_00915</name>
</gene>
<dbReference type="EMBL" id="JANVAD010000001">
    <property type="protein sequence ID" value="MCS6521124.1"/>
    <property type="molecule type" value="Genomic_DNA"/>
</dbReference>
<evidence type="ECO:0000313" key="2">
    <source>
        <dbReference type="Proteomes" id="UP001652264"/>
    </source>
</evidence>
<dbReference type="RefSeq" id="WP_141861476.1">
    <property type="nucleotide sequence ID" value="NZ_BMNV01000002.1"/>
</dbReference>
<dbReference type="GeneID" id="95324041"/>
<proteinExistence type="predicted"/>
<evidence type="ECO:0000313" key="1">
    <source>
        <dbReference type="EMBL" id="MCS6521124.1"/>
    </source>
</evidence>
<reference evidence="1 2" key="1">
    <citation type="submission" date="2022-08" db="EMBL/GenBank/DDBJ databases">
        <title>Taxonomy of Curtobacterium flaccumfaciens.</title>
        <authorList>
            <person name="Osdaghi E."/>
            <person name="Taghavi S.M."/>
            <person name="Hamidizade M."/>
            <person name="Abachi H."/>
            <person name="Fazliarab A."/>
            <person name="Baeyen S."/>
            <person name="Portier P."/>
            <person name="Van Vaerenbergh J."/>
            <person name="Jacques M.-A."/>
        </authorList>
    </citation>
    <scope>NUCLEOTIDE SEQUENCE [LARGE SCALE GENOMIC DNA]</scope>
    <source>
        <strain evidence="1 2">LMG8786T</strain>
    </source>
</reference>
<sequence>MHAEEAARRRVTLKEACRSVERLVLLLSENGGHEELALEAIRRSRRVERIAAEADTRPSMTAAQQTLDRALALLRVGAHRGVASIEFFIAVVVSLDSESTAQSPSPFLQLHEDARRLTAELAPLLHSADEADPIVQALLTAQGELWSVASTDIEGVAATRRRLRTQRAALRLVPG</sequence>